<dbReference type="AlphaFoldDB" id="A0A7L3PM22"/>
<feature type="non-terminal residue" evidence="1">
    <location>
        <position position="1"/>
    </location>
</feature>
<evidence type="ECO:0000313" key="1">
    <source>
        <dbReference type="EMBL" id="NXU92364.1"/>
    </source>
</evidence>
<keyword evidence="2" id="KW-1185">Reference proteome</keyword>
<evidence type="ECO:0000313" key="2">
    <source>
        <dbReference type="Proteomes" id="UP000551443"/>
    </source>
</evidence>
<feature type="non-terminal residue" evidence="1">
    <location>
        <position position="96"/>
    </location>
</feature>
<organism evidence="1 2">
    <name type="scientific">Xiphorhynchus elegans</name>
    <name type="common">elegant woodcreeper</name>
    <dbReference type="NCBI Taxonomy" id="269412"/>
    <lineage>
        <taxon>Eukaryota</taxon>
        <taxon>Metazoa</taxon>
        <taxon>Chordata</taxon>
        <taxon>Craniata</taxon>
        <taxon>Vertebrata</taxon>
        <taxon>Euteleostomi</taxon>
        <taxon>Archelosauria</taxon>
        <taxon>Archosauria</taxon>
        <taxon>Dinosauria</taxon>
        <taxon>Saurischia</taxon>
        <taxon>Theropoda</taxon>
        <taxon>Coelurosauria</taxon>
        <taxon>Aves</taxon>
        <taxon>Neognathae</taxon>
        <taxon>Neoaves</taxon>
        <taxon>Telluraves</taxon>
        <taxon>Australaves</taxon>
        <taxon>Passeriformes</taxon>
        <taxon>Dendrocolaptidae</taxon>
        <taxon>Xiphorhynchus</taxon>
    </lineage>
</organism>
<dbReference type="Pfam" id="PF13771">
    <property type="entry name" value="zf-HC5HC2H"/>
    <property type="match status" value="1"/>
</dbReference>
<dbReference type="InterPro" id="IPR011011">
    <property type="entry name" value="Znf_FYVE_PHD"/>
</dbReference>
<dbReference type="SUPFAM" id="SSF57903">
    <property type="entry name" value="FYVE/PHD zinc finger"/>
    <property type="match status" value="1"/>
</dbReference>
<dbReference type="PANTHER" id="PTHR12420">
    <property type="entry name" value="PHD FINGER PROTEIN"/>
    <property type="match status" value="1"/>
</dbReference>
<dbReference type="GO" id="GO:0005634">
    <property type="term" value="C:nucleus"/>
    <property type="evidence" value="ECO:0007669"/>
    <property type="project" value="TreeGrafter"/>
</dbReference>
<reference evidence="1 2" key="1">
    <citation type="submission" date="2019-09" db="EMBL/GenBank/DDBJ databases">
        <title>Bird 10,000 Genomes (B10K) Project - Family phase.</title>
        <authorList>
            <person name="Zhang G."/>
        </authorList>
    </citation>
    <scope>NUCLEOTIDE SEQUENCE [LARGE SCALE GENOMIC DNA]</scope>
    <source>
        <strain evidence="1">OUT-0059</strain>
        <tissue evidence="1">Muscle</tissue>
    </source>
</reference>
<protein>
    <submittedName>
        <fullName evidence="1">PHF7 protein</fullName>
    </submittedName>
</protein>
<dbReference type="Gene3D" id="3.30.40.10">
    <property type="entry name" value="Zinc/RING finger domain, C3HC4 (zinc finger)"/>
    <property type="match status" value="1"/>
</dbReference>
<dbReference type="PANTHER" id="PTHR12420:SF47">
    <property type="entry name" value="PHD FINGER PROTEIN 7"/>
    <property type="match status" value="1"/>
</dbReference>
<sequence>ACLLCHRAEADPISCGEKLENYGICAHEYCMVSCPLWDKEEPLRLPLMGLLCSFQVCFICSQSGATITCHKTGCDQSFHLPCAKPTGCVTQYIAFY</sequence>
<name>A0A7L3PM22_9DEND</name>
<dbReference type="InterPro" id="IPR051188">
    <property type="entry name" value="PHD-type_Zinc_Finger"/>
</dbReference>
<dbReference type="Proteomes" id="UP000551443">
    <property type="component" value="Unassembled WGS sequence"/>
</dbReference>
<dbReference type="EMBL" id="VZUH01043942">
    <property type="protein sequence ID" value="NXU92364.1"/>
    <property type="molecule type" value="Genomic_DNA"/>
</dbReference>
<dbReference type="InterPro" id="IPR013083">
    <property type="entry name" value="Znf_RING/FYVE/PHD"/>
</dbReference>
<accession>A0A7L3PM22</accession>
<comment type="caution">
    <text evidence="1">The sequence shown here is derived from an EMBL/GenBank/DDBJ whole genome shotgun (WGS) entry which is preliminary data.</text>
</comment>
<gene>
    <name evidence="1" type="primary">Phf7_2</name>
    <name evidence="1" type="ORF">XIPELE_R11026</name>
</gene>
<proteinExistence type="predicted"/>